<keyword evidence="1" id="KW-0862">Zinc</keyword>
<dbReference type="Proteomes" id="UP000199515">
    <property type="component" value="Unassembled WGS sequence"/>
</dbReference>
<dbReference type="InterPro" id="IPR024078">
    <property type="entry name" value="LmbE-like_dom_sf"/>
</dbReference>
<dbReference type="Pfam" id="PF02585">
    <property type="entry name" value="PIG-L"/>
    <property type="match status" value="1"/>
</dbReference>
<organism evidence="2 3">
    <name type="scientific">Amycolatopsis xylanica</name>
    <dbReference type="NCBI Taxonomy" id="589385"/>
    <lineage>
        <taxon>Bacteria</taxon>
        <taxon>Bacillati</taxon>
        <taxon>Actinomycetota</taxon>
        <taxon>Actinomycetes</taxon>
        <taxon>Pseudonocardiales</taxon>
        <taxon>Pseudonocardiaceae</taxon>
        <taxon>Amycolatopsis</taxon>
    </lineage>
</organism>
<protein>
    <submittedName>
        <fullName evidence="2">GlcNAc-PI de-N-acetylase</fullName>
    </submittedName>
</protein>
<reference evidence="2 3" key="1">
    <citation type="submission" date="2016-10" db="EMBL/GenBank/DDBJ databases">
        <authorList>
            <person name="de Groot N.N."/>
        </authorList>
    </citation>
    <scope>NUCLEOTIDE SEQUENCE [LARGE SCALE GENOMIC DNA]</scope>
    <source>
        <strain evidence="2 3">CPCC 202699</strain>
    </source>
</reference>
<name>A0A1H2YV70_9PSEU</name>
<proteinExistence type="predicted"/>
<keyword evidence="3" id="KW-1185">Reference proteome</keyword>
<dbReference type="EMBL" id="FNON01000002">
    <property type="protein sequence ID" value="SDX09070.1"/>
    <property type="molecule type" value="Genomic_DNA"/>
</dbReference>
<dbReference type="AlphaFoldDB" id="A0A1H2YV70"/>
<dbReference type="PANTHER" id="PTHR12993">
    <property type="entry name" value="N-ACETYLGLUCOSAMINYL-PHOSPHATIDYLINOSITOL DE-N-ACETYLASE-RELATED"/>
    <property type="match status" value="1"/>
</dbReference>
<sequence length="280" mass="31745">MTTTLSFIAHQDDDLLFMNPDIASDIQAGSEVWVVYLTAGDVGPPDAAHPNRKVWGADYADLRIQGVRDAYARAAKVANSWEYAPIWVDGRQIATNTLNGVNLRLVFLYIHAAEGADKGDLYRMLANPSFVANPIDGRPGYTKAQFQSMLHALIVRADPDFIRTQSTIGHRMRRPDNTVDHIDHTAAAILTANACVDANNNTLVRRDEYHCYCIQDWEDNVWGYWRDEKTAIWSKYLPHDPELGPSSWFEVMGKQYRPTDRIFEPGTPWTPPPDYVSYWA</sequence>
<dbReference type="PANTHER" id="PTHR12993:SF23">
    <property type="entry name" value="N-ACETYLGLUCOSAMINYLPHOSPHATIDYLINOSITOL DEACETYLASE"/>
    <property type="match status" value="1"/>
</dbReference>
<dbReference type="OrthoDB" id="6064917at2"/>
<evidence type="ECO:0000313" key="3">
    <source>
        <dbReference type="Proteomes" id="UP000199515"/>
    </source>
</evidence>
<dbReference type="GO" id="GO:0016137">
    <property type="term" value="P:glycoside metabolic process"/>
    <property type="evidence" value="ECO:0007669"/>
    <property type="project" value="UniProtKB-ARBA"/>
</dbReference>
<dbReference type="STRING" id="589385.SAMN05421504_102278"/>
<dbReference type="InterPro" id="IPR003737">
    <property type="entry name" value="GlcNAc_PI_deacetylase-related"/>
</dbReference>
<dbReference type="RefSeq" id="WP_143047015.1">
    <property type="nucleotide sequence ID" value="NZ_FNON01000002.1"/>
</dbReference>
<dbReference type="GO" id="GO:0000225">
    <property type="term" value="F:N-acetylglucosaminylphosphatidylinositol deacetylase activity"/>
    <property type="evidence" value="ECO:0007669"/>
    <property type="project" value="TreeGrafter"/>
</dbReference>
<dbReference type="SUPFAM" id="SSF102588">
    <property type="entry name" value="LmbE-like"/>
    <property type="match status" value="1"/>
</dbReference>
<gene>
    <name evidence="2" type="ORF">SAMN05421504_102278</name>
</gene>
<evidence type="ECO:0000313" key="2">
    <source>
        <dbReference type="EMBL" id="SDX09070.1"/>
    </source>
</evidence>
<dbReference type="Gene3D" id="3.40.50.10320">
    <property type="entry name" value="LmbE-like"/>
    <property type="match status" value="1"/>
</dbReference>
<accession>A0A1H2YV70</accession>
<evidence type="ECO:0000256" key="1">
    <source>
        <dbReference type="ARBA" id="ARBA00022833"/>
    </source>
</evidence>